<dbReference type="AlphaFoldDB" id="A0A8H3WVS0"/>
<accession>A0A8H3WVS0</accession>
<name>A0A8H3WVS0_GIGMA</name>
<proteinExistence type="predicted"/>
<dbReference type="OrthoDB" id="2437749at2759"/>
<evidence type="ECO:0000313" key="1">
    <source>
        <dbReference type="EMBL" id="KAF0361659.1"/>
    </source>
</evidence>
<comment type="caution">
    <text evidence="1">The sequence shown here is derived from an EMBL/GenBank/DDBJ whole genome shotgun (WGS) entry which is preliminary data.</text>
</comment>
<dbReference type="EMBL" id="WTPW01002888">
    <property type="protein sequence ID" value="KAF0361659.1"/>
    <property type="molecule type" value="Genomic_DNA"/>
</dbReference>
<organism evidence="1 2">
    <name type="scientific">Gigaspora margarita</name>
    <dbReference type="NCBI Taxonomy" id="4874"/>
    <lineage>
        <taxon>Eukaryota</taxon>
        <taxon>Fungi</taxon>
        <taxon>Fungi incertae sedis</taxon>
        <taxon>Mucoromycota</taxon>
        <taxon>Glomeromycotina</taxon>
        <taxon>Glomeromycetes</taxon>
        <taxon>Diversisporales</taxon>
        <taxon>Gigasporaceae</taxon>
        <taxon>Gigaspora</taxon>
    </lineage>
</organism>
<evidence type="ECO:0000313" key="2">
    <source>
        <dbReference type="Proteomes" id="UP000439903"/>
    </source>
</evidence>
<keyword evidence="2" id="KW-1185">Reference proteome</keyword>
<reference evidence="1 2" key="1">
    <citation type="journal article" date="2019" name="Environ. Microbiol.">
        <title>At the nexus of three kingdoms: the genome of the mycorrhizal fungus Gigaspora margarita provides insights into plant, endobacterial and fungal interactions.</title>
        <authorList>
            <person name="Venice F."/>
            <person name="Ghignone S."/>
            <person name="Salvioli di Fossalunga A."/>
            <person name="Amselem J."/>
            <person name="Novero M."/>
            <person name="Xianan X."/>
            <person name="Sedzielewska Toro K."/>
            <person name="Morin E."/>
            <person name="Lipzen A."/>
            <person name="Grigoriev I.V."/>
            <person name="Henrissat B."/>
            <person name="Martin F.M."/>
            <person name="Bonfante P."/>
        </authorList>
    </citation>
    <scope>NUCLEOTIDE SEQUENCE [LARGE SCALE GENOMIC DNA]</scope>
    <source>
        <strain evidence="1 2">BEG34</strain>
    </source>
</reference>
<gene>
    <name evidence="1" type="ORF">F8M41_014151</name>
</gene>
<sequence length="299" mass="35422">MRNVVKDLFNNDERISFPSGILLKGSSEDAKYYIEKHFGRCDCQLCTIECCKQRKKEQLDKLGSGVFEFRQYRLLLGSTDNIVGGINNRDIRFLELLNLLDRKDYSVQTKGSSVEFSSYMIAFFANTNIRFVYEFSKDEQLKPKAYQNHNNTKLFSSFVNRFNYIVEFKKYRDDNKKICSNECFCCKIKMVFYKGSIQDFFEFNFEIDFNCGVTEEKVKEITKDNYGPIENYYPKIYEPERYHINQTRIGIDLDETRRKNLKENPLEHADGIPSIDILFPEIIQKINNKNNKKEKKNYV</sequence>
<dbReference type="Proteomes" id="UP000439903">
    <property type="component" value="Unassembled WGS sequence"/>
</dbReference>
<protein>
    <submittedName>
        <fullName evidence="1">Uncharacterized protein</fullName>
    </submittedName>
</protein>